<feature type="signal peptide" evidence="1">
    <location>
        <begin position="1"/>
        <end position="16"/>
    </location>
</feature>
<dbReference type="RefSeq" id="XP_047775393.1">
    <property type="nucleotide sequence ID" value="XM_047924664.1"/>
</dbReference>
<evidence type="ECO:0000313" key="3">
    <source>
        <dbReference type="Proteomes" id="UP000814176"/>
    </source>
</evidence>
<name>A0ABQ8K6H5_9APHY</name>
<keyword evidence="1" id="KW-0732">Signal</keyword>
<comment type="caution">
    <text evidence="2">The sequence shown here is derived from an EMBL/GenBank/DDBJ whole genome shotgun (WGS) entry which is preliminary data.</text>
</comment>
<accession>A0ABQ8K6H5</accession>
<gene>
    <name evidence="2" type="ORF">C8Q71DRAFT_776565</name>
</gene>
<sequence>MKVIIMGLRTIIWIAAVLPRLRLRALSTSCNPTYHGRSGTSRRFSHYHSCFTDNGRLSDSTEAVFAAQYRKDNSCTLYPSSEMDTPLLSAQGSQRAIHRCRSRYNYSAALVRVSGSNTHAFTSTDHHRRCPVTCVHGIAGRATAQTGPECRVSRA</sequence>
<feature type="chain" id="PRO_5046733175" description="Secreted protein" evidence="1">
    <location>
        <begin position="17"/>
        <end position="155"/>
    </location>
</feature>
<evidence type="ECO:0000313" key="2">
    <source>
        <dbReference type="EMBL" id="KAH9832475.1"/>
    </source>
</evidence>
<evidence type="ECO:0008006" key="4">
    <source>
        <dbReference type="Google" id="ProtNLM"/>
    </source>
</evidence>
<evidence type="ECO:0000256" key="1">
    <source>
        <dbReference type="SAM" id="SignalP"/>
    </source>
</evidence>
<dbReference type="EMBL" id="JADCUA010000021">
    <property type="protein sequence ID" value="KAH9832475.1"/>
    <property type="molecule type" value="Genomic_DNA"/>
</dbReference>
<dbReference type="Proteomes" id="UP000814176">
    <property type="component" value="Unassembled WGS sequence"/>
</dbReference>
<protein>
    <recommendedName>
        <fullName evidence="4">Secreted protein</fullName>
    </recommendedName>
</protein>
<reference evidence="2 3" key="1">
    <citation type="journal article" date="2021" name="Environ. Microbiol.">
        <title>Gene family expansions and transcriptome signatures uncover fungal adaptations to wood decay.</title>
        <authorList>
            <person name="Hage H."/>
            <person name="Miyauchi S."/>
            <person name="Viragh M."/>
            <person name="Drula E."/>
            <person name="Min B."/>
            <person name="Chaduli D."/>
            <person name="Navarro D."/>
            <person name="Favel A."/>
            <person name="Norest M."/>
            <person name="Lesage-Meessen L."/>
            <person name="Balint B."/>
            <person name="Merenyi Z."/>
            <person name="de Eugenio L."/>
            <person name="Morin E."/>
            <person name="Martinez A.T."/>
            <person name="Baldrian P."/>
            <person name="Stursova M."/>
            <person name="Martinez M.J."/>
            <person name="Novotny C."/>
            <person name="Magnuson J.K."/>
            <person name="Spatafora J.W."/>
            <person name="Maurice S."/>
            <person name="Pangilinan J."/>
            <person name="Andreopoulos W."/>
            <person name="LaButti K."/>
            <person name="Hundley H."/>
            <person name="Na H."/>
            <person name="Kuo A."/>
            <person name="Barry K."/>
            <person name="Lipzen A."/>
            <person name="Henrissat B."/>
            <person name="Riley R."/>
            <person name="Ahrendt S."/>
            <person name="Nagy L.G."/>
            <person name="Grigoriev I.V."/>
            <person name="Martin F."/>
            <person name="Rosso M.N."/>
        </authorList>
    </citation>
    <scope>NUCLEOTIDE SEQUENCE [LARGE SCALE GENOMIC DNA]</scope>
    <source>
        <strain evidence="2 3">CIRM-BRFM 1785</strain>
    </source>
</reference>
<dbReference type="GeneID" id="72005396"/>
<keyword evidence="3" id="KW-1185">Reference proteome</keyword>
<organism evidence="2 3">
    <name type="scientific">Rhodofomes roseus</name>
    <dbReference type="NCBI Taxonomy" id="34475"/>
    <lineage>
        <taxon>Eukaryota</taxon>
        <taxon>Fungi</taxon>
        <taxon>Dikarya</taxon>
        <taxon>Basidiomycota</taxon>
        <taxon>Agaricomycotina</taxon>
        <taxon>Agaricomycetes</taxon>
        <taxon>Polyporales</taxon>
        <taxon>Rhodofomes</taxon>
    </lineage>
</organism>
<proteinExistence type="predicted"/>